<dbReference type="EC" id="3.2.1.52" evidence="3"/>
<keyword evidence="5" id="KW-0326">Glycosidase</keyword>
<dbReference type="InterPro" id="IPR036962">
    <property type="entry name" value="Glyco_hydro_3_N_sf"/>
</dbReference>
<reference evidence="7 8" key="1">
    <citation type="submission" date="2020-09" db="EMBL/GenBank/DDBJ databases">
        <title>Characterization of Treponema spp. from bovine digital dermatitis in Korea.</title>
        <authorList>
            <person name="Espiritu H.M."/>
            <person name="Cho Y.I."/>
            <person name="Mamuad L."/>
        </authorList>
    </citation>
    <scope>NUCLEOTIDE SEQUENCE [LARGE SCALE GENOMIC DNA]</scope>
    <source>
        <strain evidence="7 8">KS1</strain>
    </source>
</reference>
<dbReference type="SUPFAM" id="SSF51445">
    <property type="entry name" value="(Trans)glycosidases"/>
    <property type="match status" value="1"/>
</dbReference>
<dbReference type="Proteomes" id="UP000593915">
    <property type="component" value="Chromosome"/>
</dbReference>
<dbReference type="InterPro" id="IPR017853">
    <property type="entry name" value="GH"/>
</dbReference>
<evidence type="ECO:0000313" key="7">
    <source>
        <dbReference type="EMBL" id="QOW59908.1"/>
    </source>
</evidence>
<evidence type="ECO:0000256" key="4">
    <source>
        <dbReference type="ARBA" id="ARBA00022801"/>
    </source>
</evidence>
<dbReference type="PANTHER" id="PTHR30480:SF13">
    <property type="entry name" value="BETA-HEXOSAMINIDASE"/>
    <property type="match status" value="1"/>
</dbReference>
<dbReference type="InterPro" id="IPR001764">
    <property type="entry name" value="Glyco_hydro_3_N"/>
</dbReference>
<proteinExistence type="inferred from homology"/>
<gene>
    <name evidence="7" type="ORF">IFE08_08535</name>
</gene>
<dbReference type="GO" id="GO:0009254">
    <property type="term" value="P:peptidoglycan turnover"/>
    <property type="evidence" value="ECO:0007669"/>
    <property type="project" value="TreeGrafter"/>
</dbReference>
<comment type="catalytic activity">
    <reaction evidence="1">
        <text>Hydrolysis of terminal non-reducing N-acetyl-D-hexosamine residues in N-acetyl-beta-D-hexosaminides.</text>
        <dbReference type="EC" id="3.2.1.52"/>
    </reaction>
</comment>
<dbReference type="GO" id="GO:0005975">
    <property type="term" value="P:carbohydrate metabolic process"/>
    <property type="evidence" value="ECO:0007669"/>
    <property type="project" value="InterPro"/>
</dbReference>
<dbReference type="EMBL" id="CP061839">
    <property type="protein sequence ID" value="QOW59908.1"/>
    <property type="molecule type" value="Genomic_DNA"/>
</dbReference>
<feature type="domain" description="Glycoside hydrolase family 3 N-terminal" evidence="6">
    <location>
        <begin position="32"/>
        <end position="354"/>
    </location>
</feature>
<name>A0A7S6WMI6_9SPIR</name>
<evidence type="ECO:0000256" key="3">
    <source>
        <dbReference type="ARBA" id="ARBA00012663"/>
    </source>
</evidence>
<dbReference type="InterPro" id="IPR050226">
    <property type="entry name" value="NagZ_Beta-hexosaminidase"/>
</dbReference>
<protein>
    <recommendedName>
        <fullName evidence="3">beta-N-acetylhexosaminidase</fullName>
        <ecNumber evidence="3">3.2.1.52</ecNumber>
    </recommendedName>
</protein>
<sequence length="392" mass="44050">MKLKCFLFFIFCINLYSENDKIYEFIAEMNAEEKAAQVLMLSIDGNKEFTKGMYKYFGNTAPGAFILFKFNLADTPEKTSLYIKSVKDSFKKIAKDKNYIQPIFAIDCEGGGVYRIKHFASHLPSAKEMAEKYSLSEAKELYKFTGEQIKLLGLHINLAPVVEVKNPENINFFGNRLYSDDKTVVHNYSSVCIEGMKEAGVISAVKHFPGNAETDPHKERSVIKADKQTFYDKYIEPFKTVLEKNKCAVLISHVTVPAVEDVPFCFSEKGIQNILRGELDFKGLIITDDLAMAALKGGNKSSEANAISALQAGCDMIMCSENKLNELISVISDKIKTDKVFAQKIDKAVFNILTAKIEAGILDKNCKVIEEYPFDLKKFSTAKKEAEKILKK</sequence>
<keyword evidence="4 7" id="KW-0378">Hydrolase</keyword>
<dbReference type="Gene3D" id="3.20.20.300">
    <property type="entry name" value="Glycoside hydrolase, family 3, N-terminal domain"/>
    <property type="match status" value="1"/>
</dbReference>
<evidence type="ECO:0000313" key="8">
    <source>
        <dbReference type="Proteomes" id="UP000593915"/>
    </source>
</evidence>
<dbReference type="PANTHER" id="PTHR30480">
    <property type="entry name" value="BETA-HEXOSAMINIDASE-RELATED"/>
    <property type="match status" value="1"/>
</dbReference>
<dbReference type="RefSeq" id="WP_194075539.1">
    <property type="nucleotide sequence ID" value="NZ_CP061839.1"/>
</dbReference>
<organism evidence="7 8">
    <name type="scientific">Treponema pedis</name>
    <dbReference type="NCBI Taxonomy" id="409322"/>
    <lineage>
        <taxon>Bacteria</taxon>
        <taxon>Pseudomonadati</taxon>
        <taxon>Spirochaetota</taxon>
        <taxon>Spirochaetia</taxon>
        <taxon>Spirochaetales</taxon>
        <taxon>Treponemataceae</taxon>
        <taxon>Treponema</taxon>
    </lineage>
</organism>
<evidence type="ECO:0000256" key="1">
    <source>
        <dbReference type="ARBA" id="ARBA00001231"/>
    </source>
</evidence>
<evidence type="ECO:0000256" key="2">
    <source>
        <dbReference type="ARBA" id="ARBA00005336"/>
    </source>
</evidence>
<evidence type="ECO:0000259" key="6">
    <source>
        <dbReference type="Pfam" id="PF00933"/>
    </source>
</evidence>
<evidence type="ECO:0000256" key="5">
    <source>
        <dbReference type="ARBA" id="ARBA00023295"/>
    </source>
</evidence>
<dbReference type="InterPro" id="IPR019800">
    <property type="entry name" value="Glyco_hydro_3_AS"/>
</dbReference>
<dbReference type="GO" id="GO:0004563">
    <property type="term" value="F:beta-N-acetylhexosaminidase activity"/>
    <property type="evidence" value="ECO:0007669"/>
    <property type="project" value="UniProtKB-EC"/>
</dbReference>
<dbReference type="AlphaFoldDB" id="A0A7S6WMI6"/>
<dbReference type="Pfam" id="PF00933">
    <property type="entry name" value="Glyco_hydro_3"/>
    <property type="match status" value="1"/>
</dbReference>
<comment type="similarity">
    <text evidence="2">Belongs to the glycosyl hydrolase 3 family.</text>
</comment>
<dbReference type="PROSITE" id="PS00775">
    <property type="entry name" value="GLYCOSYL_HYDROL_F3"/>
    <property type="match status" value="1"/>
</dbReference>
<accession>A0A7S6WMI6</accession>